<sequence>MNEIGRPDEYDELMVQEFQREMAKRIEAGGSADLRHVNAGDLGENEMRAFGLLEKLNDGSVTLEMFRDELSEYENMGADVKSILHYFAWLRNQAMGSLSKRQ</sequence>
<protein>
    <submittedName>
        <fullName evidence="1">Uncharacterized protein</fullName>
    </submittedName>
</protein>
<dbReference type="EMBL" id="QZJW01000036">
    <property type="protein sequence ID" value="RJO60937.1"/>
    <property type="molecule type" value="Genomic_DNA"/>
</dbReference>
<dbReference type="AlphaFoldDB" id="A0A419DCZ5"/>
<name>A0A419DCZ5_9BACT</name>
<reference evidence="1 2" key="1">
    <citation type="journal article" date="2017" name="ISME J.">
        <title>Energy and carbon metabolisms in a deep terrestrial subsurface fluid microbial community.</title>
        <authorList>
            <person name="Momper L."/>
            <person name="Jungbluth S.P."/>
            <person name="Lee M.D."/>
            <person name="Amend J.P."/>
        </authorList>
    </citation>
    <scope>NUCLEOTIDE SEQUENCE [LARGE SCALE GENOMIC DNA]</scope>
    <source>
        <strain evidence="1">SURF_29</strain>
    </source>
</reference>
<evidence type="ECO:0000313" key="1">
    <source>
        <dbReference type="EMBL" id="RJO60937.1"/>
    </source>
</evidence>
<proteinExistence type="predicted"/>
<accession>A0A419DCZ5</accession>
<evidence type="ECO:0000313" key="2">
    <source>
        <dbReference type="Proteomes" id="UP000285655"/>
    </source>
</evidence>
<gene>
    <name evidence="1" type="ORF">C4544_04170</name>
</gene>
<dbReference type="Proteomes" id="UP000285655">
    <property type="component" value="Unassembled WGS sequence"/>
</dbReference>
<comment type="caution">
    <text evidence="1">The sequence shown here is derived from an EMBL/GenBank/DDBJ whole genome shotgun (WGS) entry which is preliminary data.</text>
</comment>
<organism evidence="1 2">
    <name type="scientific">candidate division WS5 bacterium</name>
    <dbReference type="NCBI Taxonomy" id="2093353"/>
    <lineage>
        <taxon>Bacteria</taxon>
        <taxon>candidate division WS5</taxon>
    </lineage>
</organism>